<feature type="domain" description="Lipid/polyisoprenoid-binding YceI-like" evidence="1">
    <location>
        <begin position="68"/>
        <end position="180"/>
    </location>
</feature>
<dbReference type="InterPro" id="IPR007372">
    <property type="entry name" value="Lipid/polyisoprenoid-bd_YceI"/>
</dbReference>
<dbReference type="SUPFAM" id="SSF101874">
    <property type="entry name" value="YceI-like"/>
    <property type="match status" value="1"/>
</dbReference>
<comment type="caution">
    <text evidence="2">The sequence shown here is derived from an EMBL/GenBank/DDBJ whole genome shotgun (WGS) entry which is preliminary data.</text>
</comment>
<dbReference type="RefSeq" id="WP_194138857.1">
    <property type="nucleotide sequence ID" value="NZ_PRDM01000002.1"/>
</dbReference>
<dbReference type="InterPro" id="IPR036761">
    <property type="entry name" value="TTHA0802/YceI-like_sf"/>
</dbReference>
<proteinExistence type="predicted"/>
<dbReference type="Proteomes" id="UP000640614">
    <property type="component" value="Unassembled WGS sequence"/>
</dbReference>
<evidence type="ECO:0000313" key="2">
    <source>
        <dbReference type="EMBL" id="MBE8725655.1"/>
    </source>
</evidence>
<evidence type="ECO:0000259" key="1">
    <source>
        <dbReference type="Pfam" id="PF04264"/>
    </source>
</evidence>
<sequence length="183" mass="20475">MKNLGIIGFLGLVLFCCLGSTKPSLNNDDVVLIINKIEIKIKGKSTVGDYNCDNSLIKNDSIFLNLNKKNSISAQIPMSAFDCKNRIMTKDLQSTVKVKKYPNSFVTISDIKPCAKNYRCNLTFAITDKTLKYKDFILKTSDNKIQGSFNINFSDIGLEPPVKMGGLIKVKDEIVIDFTLYKN</sequence>
<accession>A0ABR9TJW9</accession>
<protein>
    <recommendedName>
        <fullName evidence="1">Lipid/polyisoprenoid-binding YceI-like domain-containing protein</fullName>
    </recommendedName>
</protein>
<dbReference type="Gene3D" id="2.40.128.110">
    <property type="entry name" value="Lipid/polyisoprenoid-binding, YceI-like"/>
    <property type="match status" value="1"/>
</dbReference>
<dbReference type="Pfam" id="PF04264">
    <property type="entry name" value="YceI"/>
    <property type="match status" value="1"/>
</dbReference>
<organism evidence="2 3">
    <name type="scientific">Flavobacterium hungaricum</name>
    <dbReference type="NCBI Taxonomy" id="2082725"/>
    <lineage>
        <taxon>Bacteria</taxon>
        <taxon>Pseudomonadati</taxon>
        <taxon>Bacteroidota</taxon>
        <taxon>Flavobacteriia</taxon>
        <taxon>Flavobacteriales</taxon>
        <taxon>Flavobacteriaceae</taxon>
        <taxon>Flavobacterium</taxon>
    </lineage>
</organism>
<name>A0ABR9TJW9_9FLAO</name>
<dbReference type="EMBL" id="PRDM01000002">
    <property type="protein sequence ID" value="MBE8725655.1"/>
    <property type="molecule type" value="Genomic_DNA"/>
</dbReference>
<evidence type="ECO:0000313" key="3">
    <source>
        <dbReference type="Proteomes" id="UP000640614"/>
    </source>
</evidence>
<reference evidence="2 3" key="1">
    <citation type="submission" date="2018-07" db="EMBL/GenBank/DDBJ databases">
        <title>Genome assembly of strain KB82.</title>
        <authorList>
            <person name="Kukolya J."/>
            <person name="Horvath B."/>
            <person name="Nagy I."/>
            <person name="Toth A."/>
        </authorList>
    </citation>
    <scope>NUCLEOTIDE SEQUENCE [LARGE SCALE GENOMIC DNA]</scope>
    <source>
        <strain evidence="2 3">Kb82</strain>
    </source>
</reference>
<gene>
    <name evidence="2" type="ORF">C4F50_11925</name>
</gene>
<keyword evidence="3" id="KW-1185">Reference proteome</keyword>